<sequence>MAASAKNHVVVWMNYLQKSVEMGDYSVIGVIVAVSVVLLTFLVFGLLRQRQNKRRGVLILGNCDAGKTLLYTQLIYKKHNQTFSSISPNSGNYTVAERKNLEAGVIFVIDSSSVQKEIKDIAEYLYTVLSDNRISNMSPPLLVACNKQDMSFTKGAKVIQALLEKEMNTLRITKSAALQDTSASNNNTYLGRRDRDFTFNDLKPMKIDFVECSCQEKADINAIQDWLAKIA</sequence>
<evidence type="ECO:0000256" key="1">
    <source>
        <dbReference type="ARBA" id="ARBA00004389"/>
    </source>
</evidence>
<dbReference type="Proteomes" id="UP001164746">
    <property type="component" value="Chromosome 9"/>
</dbReference>
<dbReference type="EMBL" id="CP111020">
    <property type="protein sequence ID" value="WAR15382.1"/>
    <property type="molecule type" value="Genomic_DNA"/>
</dbReference>
<evidence type="ECO:0000256" key="11">
    <source>
        <dbReference type="SAM" id="Phobius"/>
    </source>
</evidence>
<evidence type="ECO:0000313" key="12">
    <source>
        <dbReference type="EMBL" id="WAR15382.1"/>
    </source>
</evidence>
<evidence type="ECO:0000256" key="7">
    <source>
        <dbReference type="ARBA" id="ARBA00022989"/>
    </source>
</evidence>
<name>A0ABY7EZM9_MYAAR</name>
<dbReference type="PANTHER" id="PTHR45909">
    <property type="entry name" value="ADP-RIBOSYLATION FACTOR-RELATED PROTEIN 1"/>
    <property type="match status" value="1"/>
</dbReference>
<evidence type="ECO:0000256" key="6">
    <source>
        <dbReference type="ARBA" id="ARBA00022824"/>
    </source>
</evidence>
<evidence type="ECO:0000313" key="13">
    <source>
        <dbReference type="Proteomes" id="UP001164746"/>
    </source>
</evidence>
<keyword evidence="4 11" id="KW-0812">Transmembrane</keyword>
<keyword evidence="7 11" id="KW-1133">Transmembrane helix</keyword>
<evidence type="ECO:0000256" key="8">
    <source>
        <dbReference type="ARBA" id="ARBA00023134"/>
    </source>
</evidence>
<dbReference type="InterPro" id="IPR027417">
    <property type="entry name" value="P-loop_NTPase"/>
</dbReference>
<dbReference type="Pfam" id="PF09439">
    <property type="entry name" value="SRPRB"/>
    <property type="match status" value="1"/>
</dbReference>
<dbReference type="PANTHER" id="PTHR45909:SF1">
    <property type="entry name" value="ADP-RIBOSYLATION FACTOR-RELATED PROTEIN 1"/>
    <property type="match status" value="1"/>
</dbReference>
<evidence type="ECO:0000256" key="5">
    <source>
        <dbReference type="ARBA" id="ARBA00022741"/>
    </source>
</evidence>
<protein>
    <recommendedName>
        <fullName evidence="3">Signal recognition particle receptor subunit beta</fullName>
    </recommendedName>
</protein>
<dbReference type="CDD" id="cd04105">
    <property type="entry name" value="SR_beta"/>
    <property type="match status" value="1"/>
</dbReference>
<keyword evidence="5" id="KW-0547">Nucleotide-binding</keyword>
<keyword evidence="9 11" id="KW-0472">Membrane</keyword>
<comment type="subcellular location">
    <subcellularLocation>
        <location evidence="1">Endoplasmic reticulum membrane</location>
        <topology evidence="1">Single-pass membrane protein</topology>
    </subcellularLocation>
</comment>
<reference evidence="12" key="1">
    <citation type="submission" date="2022-11" db="EMBL/GenBank/DDBJ databases">
        <title>Centuries of genome instability and evolution in soft-shell clam transmissible cancer (bioRxiv).</title>
        <authorList>
            <person name="Hart S.F.M."/>
            <person name="Yonemitsu M.A."/>
            <person name="Giersch R.M."/>
            <person name="Beal B.F."/>
            <person name="Arriagada G."/>
            <person name="Davis B.W."/>
            <person name="Ostrander E.A."/>
            <person name="Goff S.P."/>
            <person name="Metzger M.J."/>
        </authorList>
    </citation>
    <scope>NUCLEOTIDE SEQUENCE</scope>
    <source>
        <strain evidence="12">MELC-2E11</strain>
        <tissue evidence="12">Siphon/mantle</tissue>
    </source>
</reference>
<evidence type="ECO:0000256" key="9">
    <source>
        <dbReference type="ARBA" id="ARBA00023136"/>
    </source>
</evidence>
<keyword evidence="8" id="KW-0342">GTP-binding</keyword>
<keyword evidence="13" id="KW-1185">Reference proteome</keyword>
<evidence type="ECO:0000256" key="10">
    <source>
        <dbReference type="ARBA" id="ARBA00023170"/>
    </source>
</evidence>
<accession>A0ABY7EZM9</accession>
<evidence type="ECO:0000256" key="4">
    <source>
        <dbReference type="ARBA" id="ARBA00022692"/>
    </source>
</evidence>
<proteinExistence type="inferred from homology"/>
<keyword evidence="6" id="KW-0256">Endoplasmic reticulum</keyword>
<evidence type="ECO:0000256" key="3">
    <source>
        <dbReference type="ARBA" id="ARBA00020256"/>
    </source>
</evidence>
<keyword evidence="10" id="KW-0675">Receptor</keyword>
<dbReference type="Gene3D" id="3.40.50.300">
    <property type="entry name" value="P-loop containing nucleotide triphosphate hydrolases"/>
    <property type="match status" value="2"/>
</dbReference>
<evidence type="ECO:0000256" key="2">
    <source>
        <dbReference type="ARBA" id="ARBA00005619"/>
    </source>
</evidence>
<gene>
    <name evidence="12" type="ORF">MAR_005487</name>
</gene>
<dbReference type="InterPro" id="IPR024156">
    <property type="entry name" value="Small_GTPase_ARF"/>
</dbReference>
<comment type="similarity">
    <text evidence="2">Belongs to the SRP receptor beta subunit family.</text>
</comment>
<dbReference type="SUPFAM" id="SSF52540">
    <property type="entry name" value="P-loop containing nucleoside triphosphate hydrolases"/>
    <property type="match status" value="1"/>
</dbReference>
<feature type="transmembrane region" description="Helical" evidence="11">
    <location>
        <begin position="25"/>
        <end position="47"/>
    </location>
</feature>
<dbReference type="InterPro" id="IPR019009">
    <property type="entry name" value="SRP_receptor_beta_su"/>
</dbReference>
<organism evidence="12 13">
    <name type="scientific">Mya arenaria</name>
    <name type="common">Soft-shell clam</name>
    <dbReference type="NCBI Taxonomy" id="6604"/>
    <lineage>
        <taxon>Eukaryota</taxon>
        <taxon>Metazoa</taxon>
        <taxon>Spiralia</taxon>
        <taxon>Lophotrochozoa</taxon>
        <taxon>Mollusca</taxon>
        <taxon>Bivalvia</taxon>
        <taxon>Autobranchia</taxon>
        <taxon>Heteroconchia</taxon>
        <taxon>Euheterodonta</taxon>
        <taxon>Imparidentia</taxon>
        <taxon>Neoheterodontei</taxon>
        <taxon>Myida</taxon>
        <taxon>Myoidea</taxon>
        <taxon>Myidae</taxon>
        <taxon>Mya</taxon>
    </lineage>
</organism>